<feature type="transmembrane region" description="Helical" evidence="2">
    <location>
        <begin position="7"/>
        <end position="26"/>
    </location>
</feature>
<evidence type="ECO:0000313" key="4">
    <source>
        <dbReference type="Proteomes" id="UP001597282"/>
    </source>
</evidence>
<protein>
    <submittedName>
        <fullName evidence="3">SpoIIIAH-like family protein</fullName>
    </submittedName>
</protein>
<evidence type="ECO:0000256" key="1">
    <source>
        <dbReference type="SAM" id="MobiDB-lite"/>
    </source>
</evidence>
<gene>
    <name evidence="3" type="ORF">ACFQ4Y_14265</name>
</gene>
<keyword evidence="4" id="KW-1185">Reference proteome</keyword>
<dbReference type="Gene3D" id="1.10.287.4300">
    <property type="entry name" value="Stage III sporulation protein AH-like"/>
    <property type="match status" value="1"/>
</dbReference>
<feature type="compositionally biased region" description="Basic and acidic residues" evidence="1">
    <location>
        <begin position="49"/>
        <end position="68"/>
    </location>
</feature>
<dbReference type="InterPro" id="IPR024232">
    <property type="entry name" value="SpoIIIAH"/>
</dbReference>
<evidence type="ECO:0000313" key="3">
    <source>
        <dbReference type="EMBL" id="MFD1428068.1"/>
    </source>
</evidence>
<accession>A0ABW4CBX0</accession>
<dbReference type="Pfam" id="PF12685">
    <property type="entry name" value="SpoIIIAH"/>
    <property type="match status" value="1"/>
</dbReference>
<sequence>MNMNKQTVWLVTMLTLMVVLSAYYIVTGPVEPAVDQTVSEESGDIQVETQEKDDGNKIKEKEEKKTEDQSASAKSDNDYFVGYQLQRSSLRSKMTEEYMKVLTDPKASKSSLKEAQSKIDELMKVDKSESVMEDLIREEGFRDAVVITNDDHFVDVIVQSEKLSKKQVVKLIGMVKKQLGVPATQVSIAHRG</sequence>
<feature type="region of interest" description="Disordered" evidence="1">
    <location>
        <begin position="36"/>
        <end position="73"/>
    </location>
</feature>
<keyword evidence="2" id="KW-0812">Transmembrane</keyword>
<dbReference type="Proteomes" id="UP001597282">
    <property type="component" value="Unassembled WGS sequence"/>
</dbReference>
<organism evidence="3 4">
    <name type="scientific">Kroppenstedtia sanguinis</name>
    <dbReference type="NCBI Taxonomy" id="1380684"/>
    <lineage>
        <taxon>Bacteria</taxon>
        <taxon>Bacillati</taxon>
        <taxon>Bacillota</taxon>
        <taxon>Bacilli</taxon>
        <taxon>Bacillales</taxon>
        <taxon>Thermoactinomycetaceae</taxon>
        <taxon>Kroppenstedtia</taxon>
    </lineage>
</organism>
<keyword evidence="2" id="KW-0472">Membrane</keyword>
<name>A0ABW4CBX0_9BACL</name>
<evidence type="ECO:0000256" key="2">
    <source>
        <dbReference type="SAM" id="Phobius"/>
    </source>
</evidence>
<proteinExistence type="predicted"/>
<reference evidence="4" key="1">
    <citation type="journal article" date="2019" name="Int. J. Syst. Evol. Microbiol.">
        <title>The Global Catalogue of Microorganisms (GCM) 10K type strain sequencing project: providing services to taxonomists for standard genome sequencing and annotation.</title>
        <authorList>
            <consortium name="The Broad Institute Genomics Platform"/>
            <consortium name="The Broad Institute Genome Sequencing Center for Infectious Disease"/>
            <person name="Wu L."/>
            <person name="Ma J."/>
        </authorList>
    </citation>
    <scope>NUCLEOTIDE SEQUENCE [LARGE SCALE GENOMIC DNA]</scope>
    <source>
        <strain evidence="4">S1</strain>
    </source>
</reference>
<dbReference type="RefSeq" id="WP_380166630.1">
    <property type="nucleotide sequence ID" value="NZ_JBHTNU010000017.1"/>
</dbReference>
<comment type="caution">
    <text evidence="3">The sequence shown here is derived from an EMBL/GenBank/DDBJ whole genome shotgun (WGS) entry which is preliminary data.</text>
</comment>
<dbReference type="InterPro" id="IPR038503">
    <property type="entry name" value="SpoIIIAH_sf"/>
</dbReference>
<dbReference type="EMBL" id="JBHTNU010000017">
    <property type="protein sequence ID" value="MFD1428068.1"/>
    <property type="molecule type" value="Genomic_DNA"/>
</dbReference>
<keyword evidence="2" id="KW-1133">Transmembrane helix</keyword>